<dbReference type="GO" id="GO:0004731">
    <property type="term" value="F:purine-nucleoside phosphorylase activity"/>
    <property type="evidence" value="ECO:0007669"/>
    <property type="project" value="UniProtKB-EC"/>
</dbReference>
<protein>
    <recommendedName>
        <fullName evidence="3">purine-nucleoside phosphorylase</fullName>
        <ecNumber evidence="3">2.4.2.1</ecNumber>
    </recommendedName>
    <alternativeName>
        <fullName evidence="6">Inosine-guanosine phosphorylase</fullName>
    </alternativeName>
</protein>
<keyword evidence="5" id="KW-0808">Transferase</keyword>
<organism evidence="9 10">
    <name type="scientific">Candidatus Beckwithbacteria bacterium CG23_combo_of_CG06-09_8_20_14_all_34_8</name>
    <dbReference type="NCBI Taxonomy" id="1974497"/>
    <lineage>
        <taxon>Bacteria</taxon>
        <taxon>Candidatus Beckwithiibacteriota</taxon>
    </lineage>
</organism>
<evidence type="ECO:0000256" key="4">
    <source>
        <dbReference type="ARBA" id="ARBA00022676"/>
    </source>
</evidence>
<feature type="domain" description="Nucleoside phosphorylase" evidence="8">
    <location>
        <begin position="59"/>
        <end position="260"/>
    </location>
</feature>
<feature type="binding site" evidence="7">
    <location>
        <position position="33"/>
    </location>
    <ligand>
        <name>phosphate</name>
        <dbReference type="ChEBI" id="CHEBI:43474"/>
    </ligand>
</feature>
<dbReference type="Gene3D" id="3.40.50.1580">
    <property type="entry name" value="Nucleoside phosphorylase domain"/>
    <property type="match status" value="1"/>
</dbReference>
<reference evidence="9 10" key="1">
    <citation type="submission" date="2017-09" db="EMBL/GenBank/DDBJ databases">
        <title>Depth-based differentiation of microbial function through sediment-hosted aquifers and enrichment of novel symbionts in the deep terrestrial subsurface.</title>
        <authorList>
            <person name="Probst A.J."/>
            <person name="Ladd B."/>
            <person name="Jarett J.K."/>
            <person name="Geller-Mcgrath D.E."/>
            <person name="Sieber C.M."/>
            <person name="Emerson J.B."/>
            <person name="Anantharaman K."/>
            <person name="Thomas B.C."/>
            <person name="Malmstrom R."/>
            <person name="Stieglmeier M."/>
            <person name="Klingl A."/>
            <person name="Woyke T."/>
            <person name="Ryan C.M."/>
            <person name="Banfield J.F."/>
        </authorList>
    </citation>
    <scope>NUCLEOTIDE SEQUENCE [LARGE SCALE GENOMIC DNA]</scope>
    <source>
        <strain evidence="9">CG23_combo_of_CG06-09_8_20_14_all_34_8</strain>
    </source>
</reference>
<feature type="binding site" evidence="7">
    <location>
        <position position="63"/>
    </location>
    <ligand>
        <name>phosphate</name>
        <dbReference type="ChEBI" id="CHEBI:43474"/>
    </ligand>
</feature>
<dbReference type="NCBIfam" id="TIGR01697">
    <property type="entry name" value="PNPH-PUNA-XAPA"/>
    <property type="match status" value="1"/>
</dbReference>
<feature type="binding site" evidence="7">
    <location>
        <position position="230"/>
    </location>
    <ligand>
        <name>a purine D-ribonucleoside</name>
        <dbReference type="ChEBI" id="CHEBI:142355"/>
    </ligand>
</feature>
<comment type="pathway">
    <text evidence="1">Purine metabolism; purine nucleoside salvage.</text>
</comment>
<evidence type="ECO:0000256" key="3">
    <source>
        <dbReference type="ARBA" id="ARBA00011886"/>
    </source>
</evidence>
<gene>
    <name evidence="9" type="ORF">COX08_02405</name>
</gene>
<dbReference type="NCBIfam" id="NF006054">
    <property type="entry name" value="PRK08202.1"/>
    <property type="match status" value="1"/>
</dbReference>
<evidence type="ECO:0000256" key="5">
    <source>
        <dbReference type="ARBA" id="ARBA00022679"/>
    </source>
</evidence>
<dbReference type="InterPro" id="IPR000845">
    <property type="entry name" value="Nucleoside_phosphorylase_d"/>
</dbReference>
<dbReference type="InterPro" id="IPR011268">
    <property type="entry name" value="Purine_phosphorylase"/>
</dbReference>
<feature type="binding site" evidence="7">
    <location>
        <position position="188"/>
    </location>
    <ligand>
        <name>a purine D-ribonucleoside</name>
        <dbReference type="ChEBI" id="CHEBI:142355"/>
    </ligand>
</feature>
<dbReference type="PIRSF" id="PIRSF000477">
    <property type="entry name" value="PurNPase"/>
    <property type="match status" value="1"/>
</dbReference>
<proteinExistence type="inferred from homology"/>
<evidence type="ECO:0000313" key="10">
    <source>
        <dbReference type="Proteomes" id="UP000229459"/>
    </source>
</evidence>
<feature type="binding site" evidence="7">
    <location>
        <position position="115"/>
    </location>
    <ligand>
        <name>phosphate</name>
        <dbReference type="ChEBI" id="CHEBI:43474"/>
    </ligand>
</feature>
<evidence type="ECO:0000256" key="6">
    <source>
        <dbReference type="ARBA" id="ARBA00031036"/>
    </source>
</evidence>
<dbReference type="InterPro" id="IPR035994">
    <property type="entry name" value="Nucleoside_phosphorylase_sf"/>
</dbReference>
<dbReference type="GO" id="GO:0005737">
    <property type="term" value="C:cytoplasm"/>
    <property type="evidence" value="ECO:0007669"/>
    <property type="project" value="TreeGrafter"/>
</dbReference>
<dbReference type="EMBL" id="PCSR01000054">
    <property type="protein sequence ID" value="PIP53179.1"/>
    <property type="molecule type" value="Genomic_DNA"/>
</dbReference>
<dbReference type="GO" id="GO:0009116">
    <property type="term" value="P:nucleoside metabolic process"/>
    <property type="evidence" value="ECO:0007669"/>
    <property type="project" value="InterPro"/>
</dbReference>
<dbReference type="CDD" id="cd09009">
    <property type="entry name" value="PNP-EcPNPII_like"/>
    <property type="match status" value="1"/>
</dbReference>
<evidence type="ECO:0000256" key="1">
    <source>
        <dbReference type="ARBA" id="ARBA00005058"/>
    </source>
</evidence>
<feature type="binding site" evidence="7">
    <location>
        <begin position="83"/>
        <end position="85"/>
    </location>
    <ligand>
        <name>phosphate</name>
        <dbReference type="ChEBI" id="CHEBI:43474"/>
    </ligand>
</feature>
<feature type="binding site" evidence="7">
    <location>
        <position position="207"/>
    </location>
    <ligand>
        <name>phosphate</name>
        <dbReference type="ChEBI" id="CHEBI:43474"/>
    </ligand>
</feature>
<evidence type="ECO:0000259" key="8">
    <source>
        <dbReference type="Pfam" id="PF01048"/>
    </source>
</evidence>
<name>A0A2H0B688_9BACT</name>
<comment type="similarity">
    <text evidence="2">Belongs to the PNP/MTAP phosphorylase family.</text>
</comment>
<evidence type="ECO:0000256" key="7">
    <source>
        <dbReference type="PIRSR" id="PIRSR000477-2"/>
    </source>
</evidence>
<accession>A0A2H0B688</accession>
<dbReference type="Pfam" id="PF01048">
    <property type="entry name" value="PNP_UDP_1"/>
    <property type="match status" value="1"/>
</dbReference>
<dbReference type="PANTHER" id="PTHR11904">
    <property type="entry name" value="METHYLTHIOADENOSINE/PURINE NUCLEOSIDE PHOSPHORYLASE"/>
    <property type="match status" value="1"/>
</dbReference>
<dbReference type="UniPathway" id="UPA00606"/>
<sequence>MTSENMKIQTVPLITQKLQSYSNSSDTLMILGSGWNEVVNDMDIQERFGFDEVFGARTGVVGHKGELILGKLSNQLVWIMAGRFHTYEGYTSEEVTRPVQAFAQLGVEQVILTSASGGLNGEYQVGDIVVLNDIMTIFCQSPIEGSDFVDLSQPFDPNLRHKAIKICQKNQINWREGVYVYMRAPHFESFSDKRALTELGADCVGMSTVPETIMANKLGLKVLGLSCVTNLSFVKHDHKQVVSNAIAQSAKMMQLLTGVIG</sequence>
<evidence type="ECO:0000256" key="2">
    <source>
        <dbReference type="ARBA" id="ARBA00006751"/>
    </source>
</evidence>
<dbReference type="EC" id="2.4.2.1" evidence="3"/>
<dbReference type="SUPFAM" id="SSF53167">
    <property type="entry name" value="Purine and uridine phosphorylases"/>
    <property type="match status" value="1"/>
</dbReference>
<keyword evidence="4" id="KW-0328">Glycosyltransferase</keyword>
<dbReference type="PANTHER" id="PTHR11904:SF9">
    <property type="entry name" value="PURINE NUCLEOSIDE PHOSPHORYLASE-RELATED"/>
    <property type="match status" value="1"/>
</dbReference>
<comment type="caution">
    <text evidence="9">The sequence shown here is derived from an EMBL/GenBank/DDBJ whole genome shotgun (WGS) entry which is preliminary data.</text>
</comment>
<evidence type="ECO:0000313" key="9">
    <source>
        <dbReference type="EMBL" id="PIP53179.1"/>
    </source>
</evidence>
<dbReference type="Proteomes" id="UP000229459">
    <property type="component" value="Unassembled WGS sequence"/>
</dbReference>
<dbReference type="AlphaFoldDB" id="A0A2H0B688"/>